<gene>
    <name evidence="1" type="ORF">E1B28_010732</name>
</gene>
<comment type="caution">
    <text evidence="1">The sequence shown here is derived from an EMBL/GenBank/DDBJ whole genome shotgun (WGS) entry which is preliminary data.</text>
</comment>
<proteinExistence type="predicted"/>
<evidence type="ECO:0000313" key="1">
    <source>
        <dbReference type="EMBL" id="KAG7089021.1"/>
    </source>
</evidence>
<reference evidence="1" key="1">
    <citation type="journal article" date="2021" name="Genome Biol. Evol.">
        <title>The assembled and annotated genome of the fairy-ring fungus Marasmius oreades.</title>
        <authorList>
            <person name="Hiltunen M."/>
            <person name="Ament-Velasquez S.L."/>
            <person name="Johannesson H."/>
        </authorList>
    </citation>
    <scope>NUCLEOTIDE SEQUENCE</scope>
    <source>
        <strain evidence="1">03SP1</strain>
    </source>
</reference>
<dbReference type="GeneID" id="66079807"/>
<organism evidence="1 2">
    <name type="scientific">Marasmius oreades</name>
    <name type="common">fairy-ring Marasmius</name>
    <dbReference type="NCBI Taxonomy" id="181124"/>
    <lineage>
        <taxon>Eukaryota</taxon>
        <taxon>Fungi</taxon>
        <taxon>Dikarya</taxon>
        <taxon>Basidiomycota</taxon>
        <taxon>Agaricomycotina</taxon>
        <taxon>Agaricomycetes</taxon>
        <taxon>Agaricomycetidae</taxon>
        <taxon>Agaricales</taxon>
        <taxon>Marasmiineae</taxon>
        <taxon>Marasmiaceae</taxon>
        <taxon>Marasmius</taxon>
    </lineage>
</organism>
<dbReference type="RefSeq" id="XP_043005491.1">
    <property type="nucleotide sequence ID" value="XM_043155709.1"/>
</dbReference>
<keyword evidence="2" id="KW-1185">Reference proteome</keyword>
<sequence length="372" mass="42500">MPAHTKILSKPISSLLSNAAVTLQLLGDPRIIAGCPMDRYGLPTTIYSLQLARIMEKFRNIEEFYNNEKERENALKKPLKEIFGTAHWQKLVNDRQAFLDAVWDLSMVFEGKNEKGLDGNVQLQGLLSRLHIVQDSKWMESSSPPISPASYSAFRAHPLSPHLDKDILIVARALTILANGLQDLKKCYNDIQIQGDEHANYLFPNPLCQDTLKPPTYGPLTFLEKLSPSDIFVVPDVIRPKLVQKQSTTDRFKCSMRLFHAMMPNKTVIIVKFMLTYNPDTHELLVAEGLAPKLLHCTKIIDNWWMIVMEYLDKAQNAYTYLLNRTTLKLPCSVYNDIKTALRKLHEKKIVFGALRIQNIMVEEDKKHKDGV</sequence>
<accession>A0A9P7RSK7</accession>
<dbReference type="OrthoDB" id="3250441at2759"/>
<dbReference type="InterPro" id="IPR011009">
    <property type="entry name" value="Kinase-like_dom_sf"/>
</dbReference>
<dbReference type="Gene3D" id="1.10.510.10">
    <property type="entry name" value="Transferase(Phosphotransferase) domain 1"/>
    <property type="match status" value="1"/>
</dbReference>
<protein>
    <submittedName>
        <fullName evidence="1">Uncharacterized protein</fullName>
    </submittedName>
</protein>
<evidence type="ECO:0000313" key="2">
    <source>
        <dbReference type="Proteomes" id="UP001049176"/>
    </source>
</evidence>
<dbReference type="AlphaFoldDB" id="A0A9P7RSK7"/>
<dbReference type="SUPFAM" id="SSF56112">
    <property type="entry name" value="Protein kinase-like (PK-like)"/>
    <property type="match status" value="1"/>
</dbReference>
<dbReference type="Proteomes" id="UP001049176">
    <property type="component" value="Chromosome 7"/>
</dbReference>
<dbReference type="KEGG" id="more:E1B28_010732"/>
<dbReference type="EMBL" id="CM032187">
    <property type="protein sequence ID" value="KAG7089021.1"/>
    <property type="molecule type" value="Genomic_DNA"/>
</dbReference>
<name>A0A9P7RSK7_9AGAR</name>